<evidence type="ECO:0000256" key="1">
    <source>
        <dbReference type="SAM" id="Coils"/>
    </source>
</evidence>
<evidence type="ECO:0000256" key="2">
    <source>
        <dbReference type="SAM" id="MobiDB-lite"/>
    </source>
</evidence>
<dbReference type="Gene3D" id="1.20.5.340">
    <property type="match status" value="1"/>
</dbReference>
<organism evidence="3 4">
    <name type="scientific">Pleurodeles waltl</name>
    <name type="common">Iberian ribbed newt</name>
    <dbReference type="NCBI Taxonomy" id="8319"/>
    <lineage>
        <taxon>Eukaryota</taxon>
        <taxon>Metazoa</taxon>
        <taxon>Chordata</taxon>
        <taxon>Craniata</taxon>
        <taxon>Vertebrata</taxon>
        <taxon>Euteleostomi</taxon>
        <taxon>Amphibia</taxon>
        <taxon>Batrachia</taxon>
        <taxon>Caudata</taxon>
        <taxon>Salamandroidea</taxon>
        <taxon>Salamandridae</taxon>
        <taxon>Pleurodelinae</taxon>
        <taxon>Pleurodeles</taxon>
    </lineage>
</organism>
<name>A0AAV7WWN2_PLEWA</name>
<proteinExistence type="predicted"/>
<feature type="coiled-coil region" evidence="1">
    <location>
        <begin position="68"/>
        <end position="116"/>
    </location>
</feature>
<feature type="compositionally biased region" description="Polar residues" evidence="2">
    <location>
        <begin position="19"/>
        <end position="38"/>
    </location>
</feature>
<reference evidence="3" key="1">
    <citation type="journal article" date="2022" name="bioRxiv">
        <title>Sequencing and chromosome-scale assembly of the giantPleurodeles waltlgenome.</title>
        <authorList>
            <person name="Brown T."/>
            <person name="Elewa A."/>
            <person name="Iarovenko S."/>
            <person name="Subramanian E."/>
            <person name="Araus A.J."/>
            <person name="Petzold A."/>
            <person name="Susuki M."/>
            <person name="Suzuki K.-i.T."/>
            <person name="Hayashi T."/>
            <person name="Toyoda A."/>
            <person name="Oliveira C."/>
            <person name="Osipova E."/>
            <person name="Leigh N.D."/>
            <person name="Simon A."/>
            <person name="Yun M.H."/>
        </authorList>
    </citation>
    <scope>NUCLEOTIDE SEQUENCE</scope>
    <source>
        <strain evidence="3">20211129_DDA</strain>
        <tissue evidence="3">Liver</tissue>
    </source>
</reference>
<protein>
    <submittedName>
        <fullName evidence="3">Uncharacterized protein</fullName>
    </submittedName>
</protein>
<dbReference type="Proteomes" id="UP001066276">
    <property type="component" value="Chromosome 1_1"/>
</dbReference>
<keyword evidence="4" id="KW-1185">Reference proteome</keyword>
<evidence type="ECO:0000313" key="3">
    <source>
        <dbReference type="EMBL" id="KAJ1218539.1"/>
    </source>
</evidence>
<evidence type="ECO:0000313" key="4">
    <source>
        <dbReference type="Proteomes" id="UP001066276"/>
    </source>
</evidence>
<gene>
    <name evidence="3" type="ORF">NDU88_006117</name>
</gene>
<keyword evidence="1" id="KW-0175">Coiled coil</keyword>
<dbReference type="AlphaFoldDB" id="A0AAV7WWN2"/>
<sequence>MVKGPLALYYQATQRLTRQTRDSLAQSPDRQEEPSGTTLPEAILGSQVALEGQITGVSVKVNLLRAGLRKVADKVSEAETNITTLQTELRQLKEQMARMTTAIAALEDRVEDAEWRSR</sequence>
<feature type="region of interest" description="Disordered" evidence="2">
    <location>
        <begin position="19"/>
        <end position="40"/>
    </location>
</feature>
<dbReference type="EMBL" id="JANPWB010000001">
    <property type="protein sequence ID" value="KAJ1218539.1"/>
    <property type="molecule type" value="Genomic_DNA"/>
</dbReference>
<accession>A0AAV7WWN2</accession>
<comment type="caution">
    <text evidence="3">The sequence shown here is derived from an EMBL/GenBank/DDBJ whole genome shotgun (WGS) entry which is preliminary data.</text>
</comment>